<organism evidence="3 4">
    <name type="scientific">Mycolicibacterium llatzerense</name>
    <dbReference type="NCBI Taxonomy" id="280871"/>
    <lineage>
        <taxon>Bacteria</taxon>
        <taxon>Bacillati</taxon>
        <taxon>Actinomycetota</taxon>
        <taxon>Actinomycetes</taxon>
        <taxon>Mycobacteriales</taxon>
        <taxon>Mycobacteriaceae</taxon>
        <taxon>Mycolicibacterium</taxon>
    </lineage>
</organism>
<dbReference type="EMBL" id="JXST01000030">
    <property type="protein sequence ID" value="KIU15228.1"/>
    <property type="molecule type" value="Genomic_DNA"/>
</dbReference>
<feature type="domain" description="Mammalian cell entry C-terminal" evidence="2">
    <location>
        <begin position="136"/>
        <end position="299"/>
    </location>
</feature>
<dbReference type="Pfam" id="PF02470">
    <property type="entry name" value="MlaD"/>
    <property type="match status" value="1"/>
</dbReference>
<dbReference type="OrthoDB" id="9774928at2"/>
<dbReference type="PANTHER" id="PTHR33371:SF15">
    <property type="entry name" value="LIPOPROTEIN LPRN"/>
    <property type="match status" value="1"/>
</dbReference>
<proteinExistence type="predicted"/>
<dbReference type="Pfam" id="PF11887">
    <property type="entry name" value="Mce4_CUP1"/>
    <property type="match status" value="1"/>
</dbReference>
<dbReference type="InterPro" id="IPR003399">
    <property type="entry name" value="Mce/MlaD"/>
</dbReference>
<dbReference type="NCBIfam" id="TIGR00996">
    <property type="entry name" value="Mtu_fam_mce"/>
    <property type="match status" value="1"/>
</dbReference>
<dbReference type="InterPro" id="IPR052336">
    <property type="entry name" value="MlaD_Phospholipid_Transporter"/>
</dbReference>
<reference evidence="3 4" key="1">
    <citation type="submission" date="2015-01" db="EMBL/GenBank/DDBJ databases">
        <title>Genome sequence of Mycobacterium llatzerense and Mycobacterium immunogenum recovered from brain abscess.</title>
        <authorList>
            <person name="Greninger A.L."/>
            <person name="Langelier C."/>
            <person name="Cunningham G."/>
            <person name="Chiu C.Y."/>
            <person name="Miller S."/>
        </authorList>
    </citation>
    <scope>NUCLEOTIDE SEQUENCE [LARGE SCALE GENOMIC DNA]</scope>
    <source>
        <strain evidence="3 4">CLUC14</strain>
    </source>
</reference>
<dbReference type="PANTHER" id="PTHR33371">
    <property type="entry name" value="INTERMEMBRANE PHOSPHOLIPID TRANSPORT SYSTEM BINDING PROTEIN MLAD-RELATED"/>
    <property type="match status" value="1"/>
</dbReference>
<dbReference type="InterPro" id="IPR024516">
    <property type="entry name" value="Mce_C"/>
</dbReference>
<sequence length="394" mass="41107">MSTAAARRRPARLLATIGSTVLAISGCEFGGLNSLDMPGTLGHDAGSFTVTVELPDVSALPQNSPVLVDDVTIGSVSGQRVAQRPDGTFYAALQLSLSSAVHLPANATVTLGQTSLLGSQHVELAAPSAEPPVGVLSNGATIPAQRAGRYPSTEEVLSTLGVVVNKGNLGALQDITDEAYAAVAGHAGQFANLLPQLETLTAAVDRQRNNIVDAIESINKVAAKFAANSPTVTAALAALPEAAQTLNANAERIVDTFTALRRFSENASQILTQTKTDITADLTHSYTVIKPLADHAQELIDALPIIATYPFPQTGIKQAVRGDYLNAIATLDLTQRRLGENIFTTSPLDPNMKHLDEILNPPDFLMGEQANLSGQAADPFAIPTAPDPATAGSR</sequence>
<gene>
    <name evidence="3" type="ORF">TL10_19945</name>
</gene>
<evidence type="ECO:0000313" key="3">
    <source>
        <dbReference type="EMBL" id="KIU15228.1"/>
    </source>
</evidence>
<evidence type="ECO:0000313" key="4">
    <source>
        <dbReference type="Proteomes" id="UP000032221"/>
    </source>
</evidence>
<name>A0A0D1J114_9MYCO</name>
<dbReference type="PATRIC" id="fig|280871.6.peg.4133"/>
<dbReference type="Proteomes" id="UP000032221">
    <property type="component" value="Unassembled WGS sequence"/>
</dbReference>
<dbReference type="AlphaFoldDB" id="A0A0D1J114"/>
<comment type="caution">
    <text evidence="3">The sequence shown here is derived from an EMBL/GenBank/DDBJ whole genome shotgun (WGS) entry which is preliminary data.</text>
</comment>
<dbReference type="InterPro" id="IPR005693">
    <property type="entry name" value="Mce"/>
</dbReference>
<protein>
    <submittedName>
        <fullName evidence="3">Mammalian cell entry protein</fullName>
    </submittedName>
</protein>
<keyword evidence="4" id="KW-1185">Reference proteome</keyword>
<dbReference type="STRING" id="280871.TL10_19945"/>
<evidence type="ECO:0000259" key="1">
    <source>
        <dbReference type="Pfam" id="PF02470"/>
    </source>
</evidence>
<dbReference type="RefSeq" id="WP_043986979.1">
    <property type="nucleotide sequence ID" value="NZ_JXST01000030.1"/>
</dbReference>
<dbReference type="GO" id="GO:0005576">
    <property type="term" value="C:extracellular region"/>
    <property type="evidence" value="ECO:0007669"/>
    <property type="project" value="TreeGrafter"/>
</dbReference>
<accession>A0A0D1J114</accession>
<evidence type="ECO:0000259" key="2">
    <source>
        <dbReference type="Pfam" id="PF11887"/>
    </source>
</evidence>
<feature type="domain" description="Mce/MlaD" evidence="1">
    <location>
        <begin position="49"/>
        <end position="125"/>
    </location>
</feature>
<dbReference type="PROSITE" id="PS51257">
    <property type="entry name" value="PROKAR_LIPOPROTEIN"/>
    <property type="match status" value="1"/>
</dbReference>